<evidence type="ECO:0000313" key="9">
    <source>
        <dbReference type="EMBL" id="STX35530.1"/>
    </source>
</evidence>
<organism evidence="9 11">
    <name type="scientific">Legionella cincinnatiensis</name>
    <dbReference type="NCBI Taxonomy" id="28085"/>
    <lineage>
        <taxon>Bacteria</taxon>
        <taxon>Pseudomonadati</taxon>
        <taxon>Pseudomonadota</taxon>
        <taxon>Gammaproteobacteria</taxon>
        <taxon>Legionellales</taxon>
        <taxon>Legionellaceae</taxon>
        <taxon>Legionella</taxon>
    </lineage>
</organism>
<feature type="transmembrane region" description="Helical" evidence="6">
    <location>
        <begin position="133"/>
        <end position="152"/>
    </location>
</feature>
<reference evidence="8 10" key="1">
    <citation type="submission" date="2015-11" db="EMBL/GenBank/DDBJ databases">
        <title>Genomic analysis of 38 Legionella species identifies large and diverse effector repertoires.</title>
        <authorList>
            <person name="Burstein D."/>
            <person name="Amaro F."/>
            <person name="Zusman T."/>
            <person name="Lifshitz Z."/>
            <person name="Cohen O."/>
            <person name="Gilbert J.A."/>
            <person name="Pupko T."/>
            <person name="Shuman H.A."/>
            <person name="Segal G."/>
        </authorList>
    </citation>
    <scope>NUCLEOTIDE SEQUENCE [LARGE SCALE GENOMIC DNA]</scope>
    <source>
        <strain evidence="8 10">CDC#72-OH-14</strain>
    </source>
</reference>
<evidence type="ECO:0000313" key="8">
    <source>
        <dbReference type="EMBL" id="KTC83444.1"/>
    </source>
</evidence>
<dbReference type="InterPro" id="IPR011701">
    <property type="entry name" value="MFS"/>
</dbReference>
<dbReference type="InterPro" id="IPR020846">
    <property type="entry name" value="MFS_dom"/>
</dbReference>
<keyword evidence="2" id="KW-1003">Cell membrane</keyword>
<dbReference type="InterPro" id="IPR036259">
    <property type="entry name" value="MFS_trans_sf"/>
</dbReference>
<feature type="transmembrane region" description="Helical" evidence="6">
    <location>
        <begin position="208"/>
        <end position="230"/>
    </location>
</feature>
<dbReference type="AlphaFoldDB" id="A0A378IKS5"/>
<feature type="transmembrane region" description="Helical" evidence="6">
    <location>
        <begin position="337"/>
        <end position="361"/>
    </location>
</feature>
<accession>A0A378IKS5</accession>
<comment type="subcellular location">
    <subcellularLocation>
        <location evidence="1">Cell membrane</location>
        <topology evidence="1">Multi-pass membrane protein</topology>
    </subcellularLocation>
</comment>
<sequence length="393" mass="43505">MHKLYGSLVWLIVTLFVVYSFCLNTAAAVFSEPIKQTLSTSDYGVSIATGAFILGFACMQIPAGYFLDKFSPRIVVSGGVFLLAFGNIFISIADNLPVFTFANLIQGVGASFAFVAAAVLISQWFSTKVFPILFGLTQTLSCILAGVLHYYFKVELISHTWNEIYQKLAIFGIILFILSLIIVRAPNKKDTSVSLKSSLLFVFKNKQILLCSLAAAMSFGVLLAYASLWFMPIQNYYSVDTLQSILISSLIFAGIGIGTPLLGWLSNAVKSRLMIIHITLVTGTMALLLGIYLPHYNTSADIITKIVSFFIGFLLSGSMLFYTMVNEISSDNTRGVAISVLNTAVFLFNTLLLFIPYLFITTVSKEFFTYLWILPFFILFSILLIYFIKDTSP</sequence>
<feature type="transmembrane region" description="Helical" evidence="6">
    <location>
        <begin position="306"/>
        <end position="325"/>
    </location>
</feature>
<evidence type="ECO:0000313" key="11">
    <source>
        <dbReference type="Proteomes" id="UP000255316"/>
    </source>
</evidence>
<evidence type="ECO:0000313" key="10">
    <source>
        <dbReference type="Proteomes" id="UP000054854"/>
    </source>
</evidence>
<dbReference type="STRING" id="28085.Lcin_2131"/>
<dbReference type="SUPFAM" id="SSF103473">
    <property type="entry name" value="MFS general substrate transporter"/>
    <property type="match status" value="1"/>
</dbReference>
<name>A0A378IKS5_9GAMM</name>
<feature type="domain" description="Major facilitator superfamily (MFS) profile" evidence="7">
    <location>
        <begin position="8"/>
        <end position="393"/>
    </location>
</feature>
<dbReference type="Proteomes" id="UP000255316">
    <property type="component" value="Unassembled WGS sequence"/>
</dbReference>
<dbReference type="RefSeq" id="WP_058465292.1">
    <property type="nucleotide sequence ID" value="NZ_CAAAHQ010000005.1"/>
</dbReference>
<keyword evidence="10" id="KW-1185">Reference proteome</keyword>
<feature type="transmembrane region" description="Helical" evidence="6">
    <location>
        <begin position="99"/>
        <end position="121"/>
    </location>
</feature>
<dbReference type="EMBL" id="LNXX01000042">
    <property type="protein sequence ID" value="KTC83444.1"/>
    <property type="molecule type" value="Genomic_DNA"/>
</dbReference>
<feature type="transmembrane region" description="Helical" evidence="6">
    <location>
        <begin position="242"/>
        <end position="262"/>
    </location>
</feature>
<dbReference type="PANTHER" id="PTHR43124:SF3">
    <property type="entry name" value="CHLORAMPHENICOL EFFLUX PUMP RV0191"/>
    <property type="match status" value="1"/>
</dbReference>
<dbReference type="EMBL" id="UGNX01000001">
    <property type="protein sequence ID" value="STX35530.1"/>
    <property type="molecule type" value="Genomic_DNA"/>
</dbReference>
<keyword evidence="5 6" id="KW-0472">Membrane</keyword>
<reference evidence="9 11" key="2">
    <citation type="submission" date="2018-06" db="EMBL/GenBank/DDBJ databases">
        <authorList>
            <consortium name="Pathogen Informatics"/>
            <person name="Doyle S."/>
        </authorList>
    </citation>
    <scope>NUCLEOTIDE SEQUENCE [LARGE SCALE GENOMIC DNA]</scope>
    <source>
        <strain evidence="9 11">NCTC12438</strain>
    </source>
</reference>
<dbReference type="PROSITE" id="PS50850">
    <property type="entry name" value="MFS"/>
    <property type="match status" value="1"/>
</dbReference>
<proteinExistence type="predicted"/>
<feature type="transmembrane region" description="Helical" evidence="6">
    <location>
        <begin position="74"/>
        <end position="93"/>
    </location>
</feature>
<dbReference type="PANTHER" id="PTHR43124">
    <property type="entry name" value="PURINE EFFLUX PUMP PBUE"/>
    <property type="match status" value="1"/>
</dbReference>
<dbReference type="InterPro" id="IPR050189">
    <property type="entry name" value="MFS_Efflux_Transporters"/>
</dbReference>
<evidence type="ECO:0000256" key="1">
    <source>
        <dbReference type="ARBA" id="ARBA00004651"/>
    </source>
</evidence>
<evidence type="ECO:0000259" key="7">
    <source>
        <dbReference type="PROSITE" id="PS50850"/>
    </source>
</evidence>
<feature type="transmembrane region" description="Helical" evidence="6">
    <location>
        <begin position="367"/>
        <end position="388"/>
    </location>
</feature>
<evidence type="ECO:0000256" key="5">
    <source>
        <dbReference type="ARBA" id="ARBA00023136"/>
    </source>
</evidence>
<gene>
    <name evidence="9" type="primary">mdtL</name>
    <name evidence="8" type="ORF">Lcin_2131</name>
    <name evidence="9" type="ORF">NCTC12438_02146</name>
</gene>
<protein>
    <submittedName>
        <fullName evidence="9">Major facilitator family transporter</fullName>
    </submittedName>
</protein>
<keyword evidence="3 6" id="KW-0812">Transmembrane</keyword>
<evidence type="ECO:0000256" key="2">
    <source>
        <dbReference type="ARBA" id="ARBA00022475"/>
    </source>
</evidence>
<dbReference type="GO" id="GO:0005886">
    <property type="term" value="C:plasma membrane"/>
    <property type="evidence" value="ECO:0007669"/>
    <property type="project" value="UniProtKB-SubCell"/>
</dbReference>
<evidence type="ECO:0000256" key="3">
    <source>
        <dbReference type="ARBA" id="ARBA00022692"/>
    </source>
</evidence>
<keyword evidence="4 6" id="KW-1133">Transmembrane helix</keyword>
<feature type="transmembrane region" description="Helical" evidence="6">
    <location>
        <begin position="274"/>
        <end position="294"/>
    </location>
</feature>
<feature type="transmembrane region" description="Helical" evidence="6">
    <location>
        <begin position="164"/>
        <end position="187"/>
    </location>
</feature>
<feature type="transmembrane region" description="Helical" evidence="6">
    <location>
        <begin position="47"/>
        <end position="67"/>
    </location>
</feature>
<evidence type="ECO:0000256" key="6">
    <source>
        <dbReference type="SAM" id="Phobius"/>
    </source>
</evidence>
<dbReference type="OrthoDB" id="4474610at2"/>
<dbReference type="GO" id="GO:0022857">
    <property type="term" value="F:transmembrane transporter activity"/>
    <property type="evidence" value="ECO:0007669"/>
    <property type="project" value="InterPro"/>
</dbReference>
<evidence type="ECO:0000256" key="4">
    <source>
        <dbReference type="ARBA" id="ARBA00022989"/>
    </source>
</evidence>
<dbReference type="Gene3D" id="1.20.1250.20">
    <property type="entry name" value="MFS general substrate transporter like domains"/>
    <property type="match status" value="1"/>
</dbReference>
<dbReference type="Pfam" id="PF07690">
    <property type="entry name" value="MFS_1"/>
    <property type="match status" value="1"/>
</dbReference>
<dbReference type="Proteomes" id="UP000054854">
    <property type="component" value="Unassembled WGS sequence"/>
</dbReference>